<evidence type="ECO:0000256" key="1">
    <source>
        <dbReference type="SAM" id="Phobius"/>
    </source>
</evidence>
<evidence type="ECO:0000256" key="2">
    <source>
        <dbReference type="SAM" id="SignalP"/>
    </source>
</evidence>
<dbReference type="AlphaFoldDB" id="A0A7K6EV93"/>
<feature type="transmembrane region" description="Helical" evidence="1">
    <location>
        <begin position="268"/>
        <end position="290"/>
    </location>
</feature>
<dbReference type="GO" id="GO:0038023">
    <property type="term" value="F:signaling receptor activity"/>
    <property type="evidence" value="ECO:0007669"/>
    <property type="project" value="InterPro"/>
</dbReference>
<evidence type="ECO:0000259" key="3">
    <source>
        <dbReference type="PROSITE" id="PS50835"/>
    </source>
</evidence>
<dbReference type="EMBL" id="VZRM01007367">
    <property type="protein sequence ID" value="NWV42065.1"/>
    <property type="molecule type" value="Genomic_DNA"/>
</dbReference>
<comment type="caution">
    <text evidence="4">The sequence shown here is derived from an EMBL/GenBank/DDBJ whole genome shotgun (WGS) entry which is preliminary data.</text>
</comment>
<dbReference type="Proteomes" id="UP000575029">
    <property type="component" value="Unassembled WGS sequence"/>
</dbReference>
<reference evidence="4 5" key="1">
    <citation type="submission" date="2019-09" db="EMBL/GenBank/DDBJ databases">
        <title>Bird 10,000 Genomes (B10K) Project - Family phase.</title>
        <authorList>
            <person name="Zhang G."/>
        </authorList>
    </citation>
    <scope>NUCLEOTIDE SEQUENCE [LARGE SCALE GENOMIC DNA]</scope>
    <source>
        <strain evidence="4">B10K-DU-029-50</strain>
        <tissue evidence="4">Heart</tissue>
    </source>
</reference>
<evidence type="ECO:0000313" key="4">
    <source>
        <dbReference type="EMBL" id="NWV42065.1"/>
    </source>
</evidence>
<dbReference type="InterPro" id="IPR036179">
    <property type="entry name" value="Ig-like_dom_sf"/>
</dbReference>
<dbReference type="InterPro" id="IPR013106">
    <property type="entry name" value="Ig_V-set"/>
</dbReference>
<dbReference type="GO" id="GO:0002250">
    <property type="term" value="P:adaptive immune response"/>
    <property type="evidence" value="ECO:0007669"/>
    <property type="project" value="InterPro"/>
</dbReference>
<dbReference type="GO" id="GO:0016020">
    <property type="term" value="C:membrane"/>
    <property type="evidence" value="ECO:0007669"/>
    <property type="project" value="InterPro"/>
</dbReference>
<gene>
    <name evidence="4" type="primary">Cd7</name>
    <name evidence="4" type="ORF">GRAPIC_R16068</name>
</gene>
<keyword evidence="1" id="KW-0812">Transmembrane</keyword>
<keyword evidence="2" id="KW-0732">Signal</keyword>
<evidence type="ECO:0000313" key="5">
    <source>
        <dbReference type="Proteomes" id="UP000575029"/>
    </source>
</evidence>
<name>A0A7K6EV93_9PASS</name>
<dbReference type="SMART" id="SM00409">
    <property type="entry name" value="IG"/>
    <property type="match status" value="2"/>
</dbReference>
<feature type="non-terminal residue" evidence="4">
    <location>
        <position position="327"/>
    </location>
</feature>
<dbReference type="CDD" id="cd00099">
    <property type="entry name" value="IgV"/>
    <property type="match status" value="1"/>
</dbReference>
<keyword evidence="1" id="KW-0472">Membrane</keyword>
<keyword evidence="1" id="KW-1133">Transmembrane helix</keyword>
<feature type="signal peptide" evidence="2">
    <location>
        <begin position="1"/>
        <end position="22"/>
    </location>
</feature>
<dbReference type="InterPro" id="IPR003599">
    <property type="entry name" value="Ig_sub"/>
</dbReference>
<dbReference type="Pfam" id="PF07686">
    <property type="entry name" value="V-set"/>
    <property type="match status" value="2"/>
</dbReference>
<feature type="chain" id="PRO_5029877720" evidence="2">
    <location>
        <begin position="23"/>
        <end position="327"/>
    </location>
</feature>
<dbReference type="PANTHER" id="PTHR15343">
    <property type="entry name" value="CD7"/>
    <property type="match status" value="1"/>
</dbReference>
<accession>A0A7K6EV93</accession>
<feature type="domain" description="Ig-like" evidence="3">
    <location>
        <begin position="18"/>
        <end position="114"/>
    </location>
</feature>
<organism evidence="4 5">
    <name type="scientific">Grantiella picta</name>
    <dbReference type="NCBI Taxonomy" id="266360"/>
    <lineage>
        <taxon>Eukaryota</taxon>
        <taxon>Metazoa</taxon>
        <taxon>Chordata</taxon>
        <taxon>Craniata</taxon>
        <taxon>Vertebrata</taxon>
        <taxon>Euteleostomi</taxon>
        <taxon>Archelosauria</taxon>
        <taxon>Archosauria</taxon>
        <taxon>Dinosauria</taxon>
        <taxon>Saurischia</taxon>
        <taxon>Theropoda</taxon>
        <taxon>Coelurosauria</taxon>
        <taxon>Aves</taxon>
        <taxon>Neognathae</taxon>
        <taxon>Neoaves</taxon>
        <taxon>Telluraves</taxon>
        <taxon>Australaves</taxon>
        <taxon>Passeriformes</taxon>
        <taxon>Meliphagoidea</taxon>
        <taxon>Meliphagidae</taxon>
        <taxon>Grantiella</taxon>
    </lineage>
</organism>
<dbReference type="Gene3D" id="2.60.40.10">
    <property type="entry name" value="Immunoglobulins"/>
    <property type="match status" value="2"/>
</dbReference>
<protein>
    <submittedName>
        <fullName evidence="4">CD7 protein</fullName>
    </submittedName>
</protein>
<dbReference type="InterPro" id="IPR039090">
    <property type="entry name" value="CD7"/>
</dbReference>
<dbReference type="InterPro" id="IPR007110">
    <property type="entry name" value="Ig-like_dom"/>
</dbReference>
<feature type="non-terminal residue" evidence="4">
    <location>
        <position position="1"/>
    </location>
</feature>
<dbReference type="InterPro" id="IPR013783">
    <property type="entry name" value="Ig-like_fold"/>
</dbReference>
<sequence>MLRMSCLPTASLFLLLLPCFSAQDGGGNEQSTDVISVWEGDSISITCSMSGSENQVGMYLKSIRQNRNVIYVPQKQNASIYPTFANRIEYSKEGKNLRITLHRVQESDSNIYQCSEIVKSNDHHKNLLGKTTIVAVKAISSGTLEQSPLSANPERGQSVSITCVLRSSPGHEGLYLLRTHVQPGQVLYVSNLNVSEVSPAFENRLEYSKEGNKMVITLHKLQEKDSDNYVCAEEVEKSPLLSASGTMMLVQEVEQAHSQVCEKSSWDLYALTIVVALLFCALVCCTLYRVDVKKYFQKKKPNVVYEDMSYNSRRSTLVRTNTYSREN</sequence>
<proteinExistence type="predicted"/>
<keyword evidence="5" id="KW-1185">Reference proteome</keyword>
<dbReference type="SUPFAM" id="SSF48726">
    <property type="entry name" value="Immunoglobulin"/>
    <property type="match status" value="2"/>
</dbReference>
<dbReference type="PANTHER" id="PTHR15343:SF0">
    <property type="entry name" value="T-CELL ANTIGEN CD7"/>
    <property type="match status" value="1"/>
</dbReference>
<dbReference type="PROSITE" id="PS50835">
    <property type="entry name" value="IG_LIKE"/>
    <property type="match status" value="1"/>
</dbReference>